<proteinExistence type="inferred from homology"/>
<gene>
    <name evidence="10" type="ORF">LNTAR_11106</name>
</gene>
<dbReference type="OrthoDB" id="9803751at2"/>
<keyword evidence="5" id="KW-0378">Hydrolase</keyword>
<evidence type="ECO:0000256" key="4">
    <source>
        <dbReference type="ARBA" id="ARBA00022729"/>
    </source>
</evidence>
<dbReference type="RefSeq" id="WP_007277900.1">
    <property type="nucleotide sequence ID" value="NZ_ABCK01000005.1"/>
</dbReference>
<dbReference type="CDD" id="cd16030">
    <property type="entry name" value="iduronate-2-sulfatase"/>
    <property type="match status" value="1"/>
</dbReference>
<feature type="chain" id="PRO_5002692282" evidence="8">
    <location>
        <begin position="22"/>
        <end position="497"/>
    </location>
</feature>
<comment type="cofactor">
    <cofactor evidence="1">
        <name>Ca(2+)</name>
        <dbReference type="ChEBI" id="CHEBI:29108"/>
    </cofactor>
</comment>
<evidence type="ECO:0000256" key="8">
    <source>
        <dbReference type="SAM" id="SignalP"/>
    </source>
</evidence>
<dbReference type="InterPro" id="IPR024607">
    <property type="entry name" value="Sulfatase_CS"/>
</dbReference>
<organism evidence="10 11">
    <name type="scientific">Lentisphaera araneosa HTCC2155</name>
    <dbReference type="NCBI Taxonomy" id="313628"/>
    <lineage>
        <taxon>Bacteria</taxon>
        <taxon>Pseudomonadati</taxon>
        <taxon>Lentisphaerota</taxon>
        <taxon>Lentisphaeria</taxon>
        <taxon>Lentisphaerales</taxon>
        <taxon>Lentisphaeraceae</taxon>
        <taxon>Lentisphaera</taxon>
    </lineage>
</organism>
<dbReference type="InterPro" id="IPR000917">
    <property type="entry name" value="Sulfatase_N"/>
</dbReference>
<evidence type="ECO:0000313" key="11">
    <source>
        <dbReference type="Proteomes" id="UP000004947"/>
    </source>
</evidence>
<evidence type="ECO:0000256" key="6">
    <source>
        <dbReference type="ARBA" id="ARBA00022837"/>
    </source>
</evidence>
<dbReference type="AlphaFoldDB" id="A6DJ24"/>
<dbReference type="PANTHER" id="PTHR45953:SF1">
    <property type="entry name" value="IDURONATE 2-SULFATASE"/>
    <property type="match status" value="1"/>
</dbReference>
<keyword evidence="3" id="KW-0479">Metal-binding</keyword>
<dbReference type="GO" id="GO:0004423">
    <property type="term" value="F:iduronate-2-sulfatase activity"/>
    <property type="evidence" value="ECO:0007669"/>
    <property type="project" value="InterPro"/>
</dbReference>
<dbReference type="PROSITE" id="PS00149">
    <property type="entry name" value="SULFATASE_2"/>
    <property type="match status" value="1"/>
</dbReference>
<dbReference type="EMBL" id="ABCK01000005">
    <property type="protein sequence ID" value="EDM28460.1"/>
    <property type="molecule type" value="Genomic_DNA"/>
</dbReference>
<feature type="compositionally biased region" description="Basic and acidic residues" evidence="7">
    <location>
        <begin position="471"/>
        <end position="497"/>
    </location>
</feature>
<evidence type="ECO:0000256" key="2">
    <source>
        <dbReference type="ARBA" id="ARBA00008779"/>
    </source>
</evidence>
<comment type="similarity">
    <text evidence="2">Belongs to the sulfatase family.</text>
</comment>
<accession>A6DJ24</accession>
<dbReference type="InterPro" id="IPR035874">
    <property type="entry name" value="IDS"/>
</dbReference>
<evidence type="ECO:0000259" key="9">
    <source>
        <dbReference type="Pfam" id="PF00884"/>
    </source>
</evidence>
<keyword evidence="11" id="KW-1185">Reference proteome</keyword>
<evidence type="ECO:0000256" key="7">
    <source>
        <dbReference type="SAM" id="MobiDB-lite"/>
    </source>
</evidence>
<dbReference type="InterPro" id="IPR017850">
    <property type="entry name" value="Alkaline_phosphatase_core_sf"/>
</dbReference>
<keyword evidence="6" id="KW-0106">Calcium</keyword>
<feature type="region of interest" description="Disordered" evidence="7">
    <location>
        <begin position="470"/>
        <end position="497"/>
    </location>
</feature>
<evidence type="ECO:0000256" key="1">
    <source>
        <dbReference type="ARBA" id="ARBA00001913"/>
    </source>
</evidence>
<dbReference type="PANTHER" id="PTHR45953">
    <property type="entry name" value="IDURONATE 2-SULFATASE"/>
    <property type="match status" value="1"/>
</dbReference>
<reference evidence="10 11" key="1">
    <citation type="journal article" date="2010" name="J. Bacteriol.">
        <title>Genome sequence of Lentisphaera araneosa HTCC2155T, the type species of the order Lentisphaerales in the phylum Lentisphaerae.</title>
        <authorList>
            <person name="Thrash J.C."/>
            <person name="Cho J.C."/>
            <person name="Vergin K.L."/>
            <person name="Morris R.M."/>
            <person name="Giovannoni S.J."/>
        </authorList>
    </citation>
    <scope>NUCLEOTIDE SEQUENCE [LARGE SCALE GENOMIC DNA]</scope>
    <source>
        <strain evidence="10 11">HTCC2155</strain>
    </source>
</reference>
<dbReference type="GO" id="GO:0005737">
    <property type="term" value="C:cytoplasm"/>
    <property type="evidence" value="ECO:0007669"/>
    <property type="project" value="TreeGrafter"/>
</dbReference>
<dbReference type="Pfam" id="PF00884">
    <property type="entry name" value="Sulfatase"/>
    <property type="match status" value="1"/>
</dbReference>
<dbReference type="Gene3D" id="3.40.720.10">
    <property type="entry name" value="Alkaline Phosphatase, subunit A"/>
    <property type="match status" value="1"/>
</dbReference>
<evidence type="ECO:0000256" key="5">
    <source>
        <dbReference type="ARBA" id="ARBA00022801"/>
    </source>
</evidence>
<name>A6DJ24_9BACT</name>
<keyword evidence="4 8" id="KW-0732">Signal</keyword>
<dbReference type="Proteomes" id="UP000004947">
    <property type="component" value="Unassembled WGS sequence"/>
</dbReference>
<feature type="signal peptide" evidence="8">
    <location>
        <begin position="1"/>
        <end position="21"/>
    </location>
</feature>
<dbReference type="SUPFAM" id="SSF53649">
    <property type="entry name" value="Alkaline phosphatase-like"/>
    <property type="match status" value="1"/>
</dbReference>
<dbReference type="GO" id="GO:0046872">
    <property type="term" value="F:metal ion binding"/>
    <property type="evidence" value="ECO:0007669"/>
    <property type="project" value="UniProtKB-KW"/>
</dbReference>
<evidence type="ECO:0000256" key="3">
    <source>
        <dbReference type="ARBA" id="ARBA00022723"/>
    </source>
</evidence>
<comment type="caution">
    <text evidence="10">The sequence shown here is derived from an EMBL/GenBank/DDBJ whole genome shotgun (WGS) entry which is preliminary data.</text>
</comment>
<dbReference type="STRING" id="313628.LNTAR_11106"/>
<feature type="domain" description="Sulfatase N-terminal" evidence="9">
    <location>
        <begin position="26"/>
        <end position="385"/>
    </location>
</feature>
<evidence type="ECO:0000313" key="10">
    <source>
        <dbReference type="EMBL" id="EDM28460.1"/>
    </source>
</evidence>
<protein>
    <submittedName>
        <fullName evidence="10">Iduronate-2-sulfatase</fullName>
    </submittedName>
</protein>
<sequence>MSFIKTLILSFCLIGSFGLSAKENMNVLFIAIDDLNDWIGPMGGNPAVKTPNFDKFFANGGMSMYKAHSPSTVCGPARSAIMTGKHCYNTGVYGNDTNLKNAPKAKDLLTIPEWFSKHGYHSLSAGKIFHKHPTEKEIDHGQWAFDEHHVIKGGLGAKSKAKPANGLLDINGKQMKGKGLEFDWGPTVKNDTTQMKDYKIADWAVNQFQKRSFDKPFFMAVGFSKPHLPWFVPQKYFDMYPLDKIELPEIKENPHEKIVNEKGEFIYGKAFREDSKRWGRAEKYGVTKNALQAYMANVTFVDDCLGHLLDGLNNSPYADNTIVVLWGDHGWHLGEKKRFGKCLLWQESTRVPLMLKVPGVTPNNKRCDGVVNLIDLYPTLSELCNIPVNPKNDGRSFAKLANQPDMKWNKPTLTSWLEGNHRIYDGRYSYINWRGGDELYDHKNDPLEHNNLANNPEYAKIMAKLKALVPKHNEPESPRNTFDKKKMKELYKKQANK</sequence>
<dbReference type="eggNOG" id="COG3119">
    <property type="taxonomic scope" value="Bacteria"/>
</dbReference>